<dbReference type="InterPro" id="IPR036179">
    <property type="entry name" value="Ig-like_dom_sf"/>
</dbReference>
<evidence type="ECO:0000256" key="1">
    <source>
        <dbReference type="ARBA" id="ARBA00022729"/>
    </source>
</evidence>
<dbReference type="InterPro" id="IPR013783">
    <property type="entry name" value="Ig-like_fold"/>
</dbReference>
<feature type="domain" description="Ig-like" evidence="6">
    <location>
        <begin position="66"/>
        <end position="157"/>
    </location>
</feature>
<feature type="non-terminal residue" evidence="7">
    <location>
        <position position="162"/>
    </location>
</feature>
<dbReference type="InterPro" id="IPR007110">
    <property type="entry name" value="Ig-like_dom"/>
</dbReference>
<dbReference type="CDD" id="cd00096">
    <property type="entry name" value="Ig"/>
    <property type="match status" value="1"/>
</dbReference>
<name>A0A7K7XJM8_9PASS</name>
<keyword evidence="1" id="KW-0732">Signal</keyword>
<evidence type="ECO:0000256" key="5">
    <source>
        <dbReference type="SAM" id="MobiDB-lite"/>
    </source>
</evidence>
<feature type="compositionally biased region" description="Low complexity" evidence="5">
    <location>
        <begin position="48"/>
        <end position="60"/>
    </location>
</feature>
<feature type="region of interest" description="Disordered" evidence="5">
    <location>
        <begin position="1"/>
        <end position="75"/>
    </location>
</feature>
<dbReference type="SUPFAM" id="SSF48726">
    <property type="entry name" value="Immunoglobulin"/>
    <property type="match status" value="1"/>
</dbReference>
<dbReference type="PANTHER" id="PTHR44337">
    <property type="entry name" value="CARCINOEMBRYONIC ANTIGEN-RELATED CELL ADHESION MOLECULE 8"/>
    <property type="match status" value="1"/>
</dbReference>
<dbReference type="InterPro" id="IPR052598">
    <property type="entry name" value="IgSF_CEA-related"/>
</dbReference>
<gene>
    <name evidence="7" type="primary">Cd48</name>
    <name evidence="7" type="ORF">MOHOCH_R13876</name>
</gene>
<sequence>EFRGGRSSRTAPQHRGGAQPPATRAPLAGRALLRPSDGSLVLKDVQESGSGSYGVSTGGRRSLESPQEALQPVPHPRLRASSLVARASGRIVCEVAEHRVDITWKKDGQPLPPDRVPQLRGNHSVLHLRAARRSDCGSYSCNTSDGVSWRETSLSVTVEGLA</sequence>
<evidence type="ECO:0000313" key="8">
    <source>
        <dbReference type="Proteomes" id="UP000586926"/>
    </source>
</evidence>
<evidence type="ECO:0000256" key="3">
    <source>
        <dbReference type="ARBA" id="ARBA00023180"/>
    </source>
</evidence>
<evidence type="ECO:0000256" key="4">
    <source>
        <dbReference type="ARBA" id="ARBA00023319"/>
    </source>
</evidence>
<dbReference type="EMBL" id="VZTA01017196">
    <property type="protein sequence ID" value="NXA65429.1"/>
    <property type="molecule type" value="Genomic_DNA"/>
</dbReference>
<evidence type="ECO:0000256" key="2">
    <source>
        <dbReference type="ARBA" id="ARBA00023157"/>
    </source>
</evidence>
<reference evidence="7 8" key="1">
    <citation type="submission" date="2019-09" db="EMBL/GenBank/DDBJ databases">
        <title>Bird 10,000 Genomes (B10K) Project - Family phase.</title>
        <authorList>
            <person name="Zhang G."/>
        </authorList>
    </citation>
    <scope>NUCLEOTIDE SEQUENCE [LARGE SCALE GENOMIC DNA]</scope>
    <source>
        <strain evidence="7">B10K-DU-030-22</strain>
        <tissue evidence="7">Blood</tissue>
    </source>
</reference>
<organism evidence="7 8">
    <name type="scientific">Mohoua ochrocephala</name>
    <dbReference type="NCBI Taxonomy" id="874463"/>
    <lineage>
        <taxon>Eukaryota</taxon>
        <taxon>Metazoa</taxon>
        <taxon>Chordata</taxon>
        <taxon>Craniata</taxon>
        <taxon>Vertebrata</taxon>
        <taxon>Euteleostomi</taxon>
        <taxon>Archelosauria</taxon>
        <taxon>Archosauria</taxon>
        <taxon>Dinosauria</taxon>
        <taxon>Saurischia</taxon>
        <taxon>Theropoda</taxon>
        <taxon>Coelurosauria</taxon>
        <taxon>Aves</taxon>
        <taxon>Neognathae</taxon>
        <taxon>Neoaves</taxon>
        <taxon>Telluraves</taxon>
        <taxon>Australaves</taxon>
        <taxon>Passeriformes</taxon>
        <taxon>Meliphagoidea</taxon>
        <taxon>Acanthizidae</taxon>
        <taxon>Mohoua</taxon>
    </lineage>
</organism>
<dbReference type="AlphaFoldDB" id="A0A7K7XJM8"/>
<keyword evidence="2" id="KW-1015">Disulfide bond</keyword>
<keyword evidence="3" id="KW-0325">Glycoprotein</keyword>
<dbReference type="PANTHER" id="PTHR44337:SF17">
    <property type="entry name" value="CARCINOEMBRYONIC ANTIGEN-RELATED CELL ADHESION MOLECULE 5 ISOFORM X1"/>
    <property type="match status" value="1"/>
</dbReference>
<dbReference type="Proteomes" id="UP000586926">
    <property type="component" value="Unassembled WGS sequence"/>
</dbReference>
<keyword evidence="8" id="KW-1185">Reference proteome</keyword>
<evidence type="ECO:0000259" key="6">
    <source>
        <dbReference type="PROSITE" id="PS50835"/>
    </source>
</evidence>
<comment type="caution">
    <text evidence="7">The sequence shown here is derived from an EMBL/GenBank/DDBJ whole genome shotgun (WGS) entry which is preliminary data.</text>
</comment>
<evidence type="ECO:0000313" key="7">
    <source>
        <dbReference type="EMBL" id="NXA65429.1"/>
    </source>
</evidence>
<protein>
    <submittedName>
        <fullName evidence="7">CD48 protein</fullName>
    </submittedName>
</protein>
<accession>A0A7K7XJM8</accession>
<dbReference type="PROSITE" id="PS50835">
    <property type="entry name" value="IG_LIKE"/>
    <property type="match status" value="1"/>
</dbReference>
<keyword evidence="4" id="KW-0393">Immunoglobulin domain</keyword>
<proteinExistence type="predicted"/>
<dbReference type="InterPro" id="IPR003599">
    <property type="entry name" value="Ig_sub"/>
</dbReference>
<feature type="non-terminal residue" evidence="7">
    <location>
        <position position="1"/>
    </location>
</feature>
<dbReference type="Gene3D" id="2.60.40.10">
    <property type="entry name" value="Immunoglobulins"/>
    <property type="match status" value="1"/>
</dbReference>
<dbReference type="Pfam" id="PF13927">
    <property type="entry name" value="Ig_3"/>
    <property type="match status" value="1"/>
</dbReference>
<dbReference type="SMART" id="SM00409">
    <property type="entry name" value="IG"/>
    <property type="match status" value="1"/>
</dbReference>